<sequence>MLAVESMPGITKPNEQIDAYIVVKGRSNGMMTERVRARGAVKVFGDYERILFRQIRLISEKTFEEMVLNNVFGQPVYKED</sequence>
<evidence type="ECO:0000313" key="1">
    <source>
        <dbReference type="EMBL" id="MCB4880720.1"/>
    </source>
</evidence>
<evidence type="ECO:0000313" key="2">
    <source>
        <dbReference type="Proteomes" id="UP001197735"/>
    </source>
</evidence>
<reference evidence="1" key="1">
    <citation type="submission" date="2021-07" db="EMBL/GenBank/DDBJ databases">
        <title>Xylan utilisation by Bifidobacterium pseudocatenulatum.</title>
        <authorList>
            <person name="Watanabe Y."/>
        </authorList>
    </citation>
    <scope>NUCLEOTIDE SEQUENCE</scope>
    <source>
        <strain evidence="1">YIT12824</strain>
    </source>
</reference>
<protein>
    <submittedName>
        <fullName evidence="1">Uncharacterized protein</fullName>
    </submittedName>
</protein>
<proteinExistence type="predicted"/>
<name>A0AAW4U0Y7_BIFPS</name>
<organism evidence="1 2">
    <name type="scientific">Bifidobacterium pseudocatenulatum</name>
    <dbReference type="NCBI Taxonomy" id="28026"/>
    <lineage>
        <taxon>Bacteria</taxon>
        <taxon>Bacillati</taxon>
        <taxon>Actinomycetota</taxon>
        <taxon>Actinomycetes</taxon>
        <taxon>Bifidobacteriales</taxon>
        <taxon>Bifidobacteriaceae</taxon>
        <taxon>Bifidobacterium</taxon>
    </lineage>
</organism>
<dbReference type="Proteomes" id="UP001197735">
    <property type="component" value="Unassembled WGS sequence"/>
</dbReference>
<gene>
    <name evidence="1" type="ORF">KZP06_08300</name>
</gene>
<dbReference type="AlphaFoldDB" id="A0AAW4U0Y7"/>
<dbReference type="RefSeq" id="WP_226666676.1">
    <property type="nucleotide sequence ID" value="NZ_JAHXEJ010000010.1"/>
</dbReference>
<dbReference type="EMBL" id="JAHXEI010000008">
    <property type="protein sequence ID" value="MCB4880720.1"/>
    <property type="molecule type" value="Genomic_DNA"/>
</dbReference>
<comment type="caution">
    <text evidence="1">The sequence shown here is derived from an EMBL/GenBank/DDBJ whole genome shotgun (WGS) entry which is preliminary data.</text>
</comment>
<accession>A0AAW4U0Y7</accession>